<organism evidence="1 2">
    <name type="scientific">Morus notabilis</name>
    <dbReference type="NCBI Taxonomy" id="981085"/>
    <lineage>
        <taxon>Eukaryota</taxon>
        <taxon>Viridiplantae</taxon>
        <taxon>Streptophyta</taxon>
        <taxon>Embryophyta</taxon>
        <taxon>Tracheophyta</taxon>
        <taxon>Spermatophyta</taxon>
        <taxon>Magnoliopsida</taxon>
        <taxon>eudicotyledons</taxon>
        <taxon>Gunneridae</taxon>
        <taxon>Pentapetalae</taxon>
        <taxon>rosids</taxon>
        <taxon>fabids</taxon>
        <taxon>Rosales</taxon>
        <taxon>Moraceae</taxon>
        <taxon>Moreae</taxon>
        <taxon>Morus</taxon>
    </lineage>
</organism>
<accession>W9QX10</accession>
<dbReference type="AlphaFoldDB" id="W9QX10"/>
<reference evidence="2" key="1">
    <citation type="submission" date="2013-01" db="EMBL/GenBank/DDBJ databases">
        <title>Draft Genome Sequence of a Mulberry Tree, Morus notabilis C.K. Schneid.</title>
        <authorList>
            <person name="He N."/>
            <person name="Zhao S."/>
        </authorList>
    </citation>
    <scope>NUCLEOTIDE SEQUENCE</scope>
</reference>
<evidence type="ECO:0000313" key="2">
    <source>
        <dbReference type="Proteomes" id="UP000030645"/>
    </source>
</evidence>
<sequence>MPDFRLRATLRLPPKESLCTPLVRLLKFLGAIYASNRKGPRIHFLRPDLGLANPTIFIGGLAIVSTFGSAKYHTRVIIFVSRGYECELPKEQSLPS</sequence>
<dbReference type="Proteomes" id="UP000030645">
    <property type="component" value="Unassembled WGS sequence"/>
</dbReference>
<proteinExistence type="predicted"/>
<dbReference type="EMBL" id="KE344319">
    <property type="protein sequence ID" value="EXB56906.1"/>
    <property type="molecule type" value="Genomic_DNA"/>
</dbReference>
<name>W9QX10_9ROSA</name>
<evidence type="ECO:0000313" key="1">
    <source>
        <dbReference type="EMBL" id="EXB56906.1"/>
    </source>
</evidence>
<gene>
    <name evidence="1" type="ORF">L484_019951</name>
</gene>
<keyword evidence="2" id="KW-1185">Reference proteome</keyword>
<protein>
    <submittedName>
        <fullName evidence="1">Uncharacterized protein</fullName>
    </submittedName>
</protein>